<dbReference type="InterPro" id="IPR006162">
    <property type="entry name" value="Ppantetheine_attach_site"/>
</dbReference>
<dbReference type="InterPro" id="IPR036736">
    <property type="entry name" value="ACP-like_sf"/>
</dbReference>
<dbReference type="SUPFAM" id="SSF52777">
    <property type="entry name" value="CoA-dependent acyltransferases"/>
    <property type="match status" value="6"/>
</dbReference>
<dbReference type="GO" id="GO:0006631">
    <property type="term" value="P:fatty acid metabolic process"/>
    <property type="evidence" value="ECO:0007669"/>
    <property type="project" value="UniProtKB-KW"/>
</dbReference>
<dbReference type="Gene3D" id="3.40.50.980">
    <property type="match status" value="2"/>
</dbReference>
<evidence type="ECO:0000313" key="9">
    <source>
        <dbReference type="Proteomes" id="UP000542973"/>
    </source>
</evidence>
<protein>
    <submittedName>
        <fullName evidence="8">Non-ribosomal peptide synthase</fullName>
    </submittedName>
</protein>
<dbReference type="EMBL" id="JABEMD010000004">
    <property type="protein sequence ID" value="NNH10036.1"/>
    <property type="molecule type" value="Genomic_DNA"/>
</dbReference>
<dbReference type="Gene3D" id="3.40.50.12780">
    <property type="entry name" value="N-terminal domain of ligase-like"/>
    <property type="match status" value="2"/>
</dbReference>
<dbReference type="Pfam" id="PF00550">
    <property type="entry name" value="PP-binding"/>
    <property type="match status" value="3"/>
</dbReference>
<dbReference type="Gene3D" id="3.30.559.10">
    <property type="entry name" value="Chloramphenicol acetyltransferase-like domain"/>
    <property type="match status" value="3"/>
</dbReference>
<dbReference type="InterPro" id="IPR040097">
    <property type="entry name" value="FAAL/FAAC"/>
</dbReference>
<dbReference type="Proteomes" id="UP000542973">
    <property type="component" value="Unassembled WGS sequence"/>
</dbReference>
<comment type="similarity">
    <text evidence="2">Belongs to the ATP-dependent AMP-binding enzyme family.</text>
</comment>
<dbReference type="InterPro" id="IPR009081">
    <property type="entry name" value="PP-bd_ACP"/>
</dbReference>
<comment type="caution">
    <text evidence="8">The sequence shown here is derived from an EMBL/GenBank/DDBJ whole genome shotgun (WGS) entry which is preliminary data.</text>
</comment>
<dbReference type="RefSeq" id="WP_053823547.1">
    <property type="nucleotide sequence ID" value="NZ_BAAAEB010000010.1"/>
</dbReference>
<dbReference type="FunFam" id="3.40.50.980:FF:000001">
    <property type="entry name" value="Non-ribosomal peptide synthetase"/>
    <property type="match status" value="1"/>
</dbReference>
<dbReference type="Gene3D" id="2.30.38.10">
    <property type="entry name" value="Luciferase, Domain 3"/>
    <property type="match status" value="1"/>
</dbReference>
<dbReference type="GO" id="GO:0003824">
    <property type="term" value="F:catalytic activity"/>
    <property type="evidence" value="ECO:0007669"/>
    <property type="project" value="InterPro"/>
</dbReference>
<evidence type="ECO:0000256" key="2">
    <source>
        <dbReference type="ARBA" id="ARBA00006432"/>
    </source>
</evidence>
<dbReference type="CDD" id="cd05930">
    <property type="entry name" value="A_NRPS"/>
    <property type="match status" value="1"/>
</dbReference>
<evidence type="ECO:0000256" key="3">
    <source>
        <dbReference type="ARBA" id="ARBA00022450"/>
    </source>
</evidence>
<dbReference type="InterPro" id="IPR020845">
    <property type="entry name" value="AMP-binding_CS"/>
</dbReference>
<keyword evidence="3" id="KW-0596">Phosphopantetheine</keyword>
<dbReference type="CDD" id="cd17649">
    <property type="entry name" value="A_NRPS_PvdJ-like"/>
    <property type="match status" value="1"/>
</dbReference>
<dbReference type="GO" id="GO:0043041">
    <property type="term" value="P:amino acid activation for nonribosomal peptide biosynthetic process"/>
    <property type="evidence" value="ECO:0007669"/>
    <property type="project" value="UniProtKB-ARBA"/>
</dbReference>
<feature type="domain" description="Carrier" evidence="7">
    <location>
        <begin position="602"/>
        <end position="677"/>
    </location>
</feature>
<keyword evidence="6" id="KW-0443">Lipid metabolism</keyword>
<dbReference type="FunFam" id="3.30.300.30:FF:000010">
    <property type="entry name" value="Enterobactin synthetase component F"/>
    <property type="match status" value="1"/>
</dbReference>
<dbReference type="CDD" id="cd19534">
    <property type="entry name" value="E_NRPS"/>
    <property type="match status" value="1"/>
</dbReference>
<dbReference type="Pfam" id="PF00501">
    <property type="entry name" value="AMP-binding"/>
    <property type="match status" value="3"/>
</dbReference>
<dbReference type="PANTHER" id="PTHR45398">
    <property type="match status" value="1"/>
</dbReference>
<evidence type="ECO:0000256" key="4">
    <source>
        <dbReference type="ARBA" id="ARBA00022553"/>
    </source>
</evidence>
<dbReference type="NCBIfam" id="TIGR01733">
    <property type="entry name" value="AA-adenyl-dom"/>
    <property type="match status" value="2"/>
</dbReference>
<name>A0A849B6B5_9BURK</name>
<dbReference type="NCBIfam" id="TIGR01720">
    <property type="entry name" value="NRPS-para261"/>
    <property type="match status" value="1"/>
</dbReference>
<dbReference type="GO" id="GO:0071766">
    <property type="term" value="P:Actinobacterium-type cell wall biogenesis"/>
    <property type="evidence" value="ECO:0007669"/>
    <property type="project" value="UniProtKB-ARBA"/>
</dbReference>
<sequence length="3220" mass="349878">MQGETLLDYLIHHATGRADAMALTVLDEDHPEGTPYCYRDLLARAAAYATRLSEVARPGERAMIVLDTGIDYVSAFLGCLLARVIAVPAFPPESMRPQHLARLNAIAADAQPAVVVVDDGLAGDWASGRSASLQAHVVTVSSVRPASPGPTVADARAWAAAIRPDAIAFLQYTSGSTATPKGVMVTHANIVANEAAIASQFGTTADDVMVSWLPLYHDMGLIGGLLHPLYGGMPLVLMSPTYFLQRPRRWLEAMDRFRGTVSGGPDFAYRLCVERVRAAQVPTLSLRSWRVAFCGAEPIRAETLERFASHFAAAGLDVRALYPCYGLAEATLLATGGRPGEGATLIGFDEAALASGHAVASIDGDGTRLVACGDAAPGHRVDIRCVEHGQPLPDGQIGEICISGPSVTAGYWQQPEATARTFPDHGDAASRYLRTGDLGFLHDGRLYVAGRLKDLIIVRGHNLYPQDIEIAVEAAVEVVRKGRVAAFPFQSADGRIETIGIAAEIARSIQKFGSPEAVETAIREAVAHCCGEPPGLVLLLQPGELPKTTSGKLQRSRCLPAWRSGELALWAAFESGRQLASVPSLDGAAAPVVSANANADAVALQGTEATLAELWQEVLGVHPASADDNFFALGGNSVRATQLVSRIRERLHRGYALAHLFADGSLRANAAVIDRLLARDEGETPSEDMAISRRPDSELAPLSPVQRGLWVLWSMQPDSGAYNVSGVLKLRGRFDRIALQRAVDALVARHEALRTRFELDQHEEPRQRALPARPCPIAVVDLREPGPDAAAKAQAKARELSAEPFDLLAAAPVRIAQLLVANDQEWLSITVHHIVSDGWSMNVAIDEFCRLYDGFAADRPVELPPLAIRYADYAAWHADRLGAGERDRQLGYWKGRLGDQPAVLELPWDRPRPVVQSHRGGAVPFMLDGPLATSLRGIALAAQTTMFAVLLAAFQTLLYRYTGQRDVRVGVPVANRGSVETEGLIGCFVNTIVVRTDIDGSMPWDALLRRLHQTVRESQQYQDLPFEQLVEALQPERSLAHNPLFQVKFNLALPIAVPKQLAGYVVTAEQIEGDVTRFDIALDLVESEDGIAGRLSYATDLFDHDTIERMRDHYVRVLEQIASTPTLRVGELKLGNEDGRLIGESVTSAPTDVLAAWRRNLDADSSAIALRYEEQTLTRGETDRLANGIAAALVERGVGRETRVGLCVERSPAFVTGLLGILKAGAVCVPLDPAQPAERLRQLLDDAAARVVVGSVPGFDCLDPASVAPVDAAPFVSLLPGQAAYLIYTSGSTGTPKGVLVSHDALAHYVSGALHRLELPADASMAMVSTTAADLGHTVLFGALCSGRTLHLISRERGFDPDRFAEYMARHRVGVLKIVPSHLRGLLQARQPADVLPEQALILGGEATSAELARTVRDLKPHCRLFNHYGPTETTVGVLTHEAVTLPERQLPTGTPLPGSRVYVLDADLNPVPAGIVGELYIAGPQLARGYLGRPGLTAERFVPDPFTDGARMYRTGDRVKQDADGRIEYLGRQDEQVKIRGYRVELGEIAHLLRSQPGVKDAAVIVHEERFVAYCVLDAIDATTIKDRLKAQLPDHMVPAQLIALDRLPVTPNGKLDRRALPAPVWETQGYVAPRNEIEALLAQVWQEVLGVEQVGIHDNFFELGGDSILSLQSVSRARRLGLRFTPKDLFLHQTVQALAQVAKRDETHRRVDDRPAGEVPLLPIQRAFFETPMPNRHHWNQSVLLRPAEPLDPNALRSALKALVAHHDALRLRYRQQDGQWQQHYAEPPDGDLLWQQQIDDAGSIAAHCDRAQRSLDLAQGPLLRALHLQLPDGSERLLLVVHHLVVDGVSWRILLEDLQQAYRTAQQRQPIALAPKTAPYKAWAQALVQYANSDELTRQVDYWRGQHGPEVPCDHAVSDDRIAEAATLTLRLSPAQTQRLLKQAPAAYRTQINDLLLSALAQAVGQWAGIDRAAVLLEGHGREALRATPDIARTVGWFTTMFPVVLPAVDDTAASIKSVKETLRAVPDQGIGYGLLRHLGPQALRDQLAPRALPRITFNYLGQFDQNVGGDALFDFADESSGASRDPEAPLGNWITINGQVTGGALSLGITFSTARYRQETIASLLRAYRQALESTIDHCLSVPSGALTPSDVPLAGLTQDQLDRLVGRQIEDLYPLTPMQHGMLFHSLYAPEAGLYVNQLAITLDGLDADRFGAAWDDTVARHEILRTGFVWIEGQAMQAVYRQVPSPVRIDAQRQWSDADFDEVALSERKQAFALDTPPLMRVRLLRLGANRYRMIWTSHHLLLDGWSTARLIGEVLQRYHGQPVEAPASRYRDHIAWLQTHDVAASESFWRERLQALDEPTRLASALPAPDAGPGHATCRTTLDADALARIQRSAASQHLTLNTLLQAAWVIVLQRYTGRRAVAFGATVAGRPAALSGAEAMLGLFINTLPVIQAPAPDQSVADWLQALQAENLALREHEHVPLYEIQRWAGQGGQALFDSILVFENYPVDAALRQREQNGLKLGEVSHAATTNYPLTLVVSAGATLDIVCSYQREAFSHAAVEQLQRQYVGVLDQLAAASATPPATRIGDLNLIDTDCHESSPGRDPADRRFSAADPVHVAIARQATRRPDAIAIRCGGHAVSYGELDAAATRLAYALHAAGARPEAVVGVVLDRSPDLIVRLLATLKAGAAYLPLDPELPHARIAQLLQDAGVKLVLTSQALVGRIDTTLPLVVMEDIGDPAPIQLPAVDPRQLAYLIYTSGSTGTPKGVAVEHGPLAMHCHATAEQYGMGPDDRELHFLSFNFDGAHERWLVPLIAGAQLVLRDDTLWSAEQTLEVIAREGVTNAGFPPAYLLRLAEAATEPVPLRLLSFGGEAMSREAFARIKQKFQAGTLINGYGPTEAVVTPLAWVSQHDTDCPSAYVPIGGPVGDRTAYVLDADLNPVPVGVAGELYIGGLGLARGYVGNPGLTAERFVPDPFTTSARMYRTGDLVRRCRDGTIEYVGRLDHQVKIRGYRIELGEIEARLRAHATVREAVVVAHDGPSGKQLIAYVVPDQGEGEVAAPLKAYLESVLPPYMVPAQIVPLNQLPVTSNGKLDRRALPEPVWETQAYVAPRNDVEAMLATIWQEVLGVEQVGVHDDFFALGGHSLLLTQLVSRLHREFDNTLTLRQAMSLPTVADLADYIAQQQATGATVNVASQLQTIDDLMADLETS</sequence>
<dbReference type="Gene3D" id="3.30.559.30">
    <property type="entry name" value="Nonribosomal peptide synthetase, condensation domain"/>
    <property type="match status" value="3"/>
</dbReference>
<proteinExistence type="inferred from homology"/>
<gene>
    <name evidence="8" type="ORF">HLB16_03970</name>
</gene>
<dbReference type="Pfam" id="PF13193">
    <property type="entry name" value="AMP-binding_C"/>
    <property type="match status" value="2"/>
</dbReference>
<dbReference type="Gene3D" id="3.30.300.30">
    <property type="match status" value="3"/>
</dbReference>
<dbReference type="InterPro" id="IPR010071">
    <property type="entry name" value="AA_adenyl_dom"/>
</dbReference>
<dbReference type="InterPro" id="IPR001242">
    <property type="entry name" value="Condensation_dom"/>
</dbReference>
<reference evidence="8 9" key="1">
    <citation type="submission" date="2020-05" db="EMBL/GenBank/DDBJ databases">
        <title>MicrobeNet Type strains.</title>
        <authorList>
            <person name="Nicholson A.C."/>
        </authorList>
    </citation>
    <scope>NUCLEOTIDE SEQUENCE [LARGE SCALE GENOMIC DNA]</scope>
    <source>
        <strain evidence="8 9">ATCC 700815</strain>
    </source>
</reference>
<dbReference type="PANTHER" id="PTHR45398:SF1">
    <property type="entry name" value="ENZYME, PUTATIVE (JCVI)-RELATED"/>
    <property type="match status" value="1"/>
</dbReference>
<dbReference type="CDD" id="cd19543">
    <property type="entry name" value="DCL_NRPS"/>
    <property type="match status" value="1"/>
</dbReference>
<dbReference type="InterPro" id="IPR045851">
    <property type="entry name" value="AMP-bd_C_sf"/>
</dbReference>
<dbReference type="InterPro" id="IPR010060">
    <property type="entry name" value="NRPS_synth"/>
</dbReference>
<dbReference type="GO" id="GO:0044550">
    <property type="term" value="P:secondary metabolite biosynthetic process"/>
    <property type="evidence" value="ECO:0007669"/>
    <property type="project" value="UniProtKB-ARBA"/>
</dbReference>
<evidence type="ECO:0000259" key="7">
    <source>
        <dbReference type="PROSITE" id="PS50075"/>
    </source>
</evidence>
<dbReference type="FunFam" id="2.30.38.10:FF:000001">
    <property type="entry name" value="Non-ribosomal peptide synthetase PvdI"/>
    <property type="match status" value="2"/>
</dbReference>
<dbReference type="SMART" id="SM00823">
    <property type="entry name" value="PKS_PP"/>
    <property type="match status" value="3"/>
</dbReference>
<dbReference type="PROSITE" id="PS00012">
    <property type="entry name" value="PHOSPHOPANTETHEINE"/>
    <property type="match status" value="3"/>
</dbReference>
<dbReference type="InterPro" id="IPR042099">
    <property type="entry name" value="ANL_N_sf"/>
</dbReference>
<dbReference type="InterPro" id="IPR023213">
    <property type="entry name" value="CAT-like_dom_sf"/>
</dbReference>
<dbReference type="PROSITE" id="PS50075">
    <property type="entry name" value="CARRIER"/>
    <property type="match status" value="3"/>
</dbReference>
<evidence type="ECO:0000256" key="1">
    <source>
        <dbReference type="ARBA" id="ARBA00001957"/>
    </source>
</evidence>
<dbReference type="InterPro" id="IPR020806">
    <property type="entry name" value="PKS_PP-bd"/>
</dbReference>
<dbReference type="Pfam" id="PF00668">
    <property type="entry name" value="Condensation"/>
    <property type="match status" value="3"/>
</dbReference>
<dbReference type="SUPFAM" id="SSF56801">
    <property type="entry name" value="Acetyl-CoA synthetase-like"/>
    <property type="match status" value="3"/>
</dbReference>
<dbReference type="FunFam" id="1.10.1200.10:FF:000016">
    <property type="entry name" value="Non-ribosomal peptide synthase"/>
    <property type="match status" value="1"/>
</dbReference>
<evidence type="ECO:0000256" key="6">
    <source>
        <dbReference type="ARBA" id="ARBA00023098"/>
    </source>
</evidence>
<dbReference type="CDD" id="cd05931">
    <property type="entry name" value="FAAL"/>
    <property type="match status" value="1"/>
</dbReference>
<dbReference type="InterPro" id="IPR025110">
    <property type="entry name" value="AMP-bd_C"/>
</dbReference>
<dbReference type="FunFam" id="3.40.50.12780:FF:000012">
    <property type="entry name" value="Non-ribosomal peptide synthetase"/>
    <property type="match status" value="1"/>
</dbReference>
<comment type="cofactor">
    <cofactor evidence="1">
        <name>pantetheine 4'-phosphate</name>
        <dbReference type="ChEBI" id="CHEBI:47942"/>
    </cofactor>
</comment>
<dbReference type="GO" id="GO:0008610">
    <property type="term" value="P:lipid biosynthetic process"/>
    <property type="evidence" value="ECO:0007669"/>
    <property type="project" value="InterPro"/>
</dbReference>
<dbReference type="GO" id="GO:0031177">
    <property type="term" value="F:phosphopantetheine binding"/>
    <property type="evidence" value="ECO:0007669"/>
    <property type="project" value="InterPro"/>
</dbReference>
<keyword evidence="5" id="KW-0276">Fatty acid metabolism</keyword>
<evidence type="ECO:0000313" key="8">
    <source>
        <dbReference type="EMBL" id="NNH10036.1"/>
    </source>
</evidence>
<accession>A0A849B6B5</accession>
<dbReference type="NCBIfam" id="NF003417">
    <property type="entry name" value="PRK04813.1"/>
    <property type="match status" value="4"/>
</dbReference>
<dbReference type="PROSITE" id="PS00455">
    <property type="entry name" value="AMP_BINDING"/>
    <property type="match status" value="2"/>
</dbReference>
<dbReference type="CDD" id="cd19531">
    <property type="entry name" value="LCL_NRPS-like"/>
    <property type="match status" value="1"/>
</dbReference>
<dbReference type="FunFam" id="1.10.1200.10:FF:000005">
    <property type="entry name" value="Nonribosomal peptide synthetase 1"/>
    <property type="match status" value="1"/>
</dbReference>
<dbReference type="GO" id="GO:0072330">
    <property type="term" value="P:monocarboxylic acid biosynthetic process"/>
    <property type="evidence" value="ECO:0007669"/>
    <property type="project" value="UniProtKB-ARBA"/>
</dbReference>
<feature type="domain" description="Carrier" evidence="7">
    <location>
        <begin position="1634"/>
        <end position="1708"/>
    </location>
</feature>
<dbReference type="FunFam" id="3.40.50.12780:FF:000013">
    <property type="entry name" value="Long-chain-fatty-acid--AMP ligase FadD32"/>
    <property type="match status" value="1"/>
</dbReference>
<dbReference type="SUPFAM" id="SSF47336">
    <property type="entry name" value="ACP-like"/>
    <property type="match status" value="3"/>
</dbReference>
<keyword evidence="4" id="KW-0597">Phosphoprotein</keyword>
<dbReference type="InterPro" id="IPR000873">
    <property type="entry name" value="AMP-dep_synth/lig_dom"/>
</dbReference>
<dbReference type="Gene3D" id="1.10.1200.10">
    <property type="entry name" value="ACP-like"/>
    <property type="match status" value="3"/>
</dbReference>
<feature type="domain" description="Carrier" evidence="7">
    <location>
        <begin position="3120"/>
        <end position="3195"/>
    </location>
</feature>
<organism evidence="8 9">
    <name type="scientific">Cupriavidus gilardii</name>
    <dbReference type="NCBI Taxonomy" id="82541"/>
    <lineage>
        <taxon>Bacteria</taxon>
        <taxon>Pseudomonadati</taxon>
        <taxon>Pseudomonadota</taxon>
        <taxon>Betaproteobacteria</taxon>
        <taxon>Burkholderiales</taxon>
        <taxon>Burkholderiaceae</taxon>
        <taxon>Cupriavidus</taxon>
    </lineage>
</organism>
<evidence type="ECO:0000256" key="5">
    <source>
        <dbReference type="ARBA" id="ARBA00022832"/>
    </source>
</evidence>